<evidence type="ECO:0000259" key="6">
    <source>
        <dbReference type="PROSITE" id="PS51352"/>
    </source>
</evidence>
<dbReference type="Proteomes" id="UP001186944">
    <property type="component" value="Unassembled WGS sequence"/>
</dbReference>
<proteinExistence type="predicted"/>
<dbReference type="InterPro" id="IPR051099">
    <property type="entry name" value="AGR/TXD"/>
</dbReference>
<dbReference type="PANTHER" id="PTHR15337">
    <property type="entry name" value="ANTERIOR GRADIENT PROTEIN-RELATED"/>
    <property type="match status" value="1"/>
</dbReference>
<accession>A0AA88XX75</accession>
<dbReference type="InterPro" id="IPR013766">
    <property type="entry name" value="Thioredoxin_domain"/>
</dbReference>
<feature type="signal peptide" evidence="5">
    <location>
        <begin position="1"/>
        <end position="23"/>
    </location>
</feature>
<dbReference type="Pfam" id="PF13899">
    <property type="entry name" value="Thioredoxin_7"/>
    <property type="match status" value="1"/>
</dbReference>
<feature type="domain" description="Thioredoxin" evidence="6">
    <location>
        <begin position="16"/>
        <end position="145"/>
    </location>
</feature>
<evidence type="ECO:0000313" key="7">
    <source>
        <dbReference type="EMBL" id="KAK3089631.1"/>
    </source>
</evidence>
<dbReference type="InterPro" id="IPR017937">
    <property type="entry name" value="Thioredoxin_CS"/>
</dbReference>
<evidence type="ECO:0000313" key="8">
    <source>
        <dbReference type="Proteomes" id="UP001186944"/>
    </source>
</evidence>
<evidence type="ECO:0000256" key="4">
    <source>
        <dbReference type="ARBA" id="ARBA00033687"/>
    </source>
</evidence>
<dbReference type="SUPFAM" id="SSF52833">
    <property type="entry name" value="Thioredoxin-like"/>
    <property type="match status" value="1"/>
</dbReference>
<gene>
    <name evidence="7" type="ORF">FSP39_005211</name>
</gene>
<evidence type="ECO:0000256" key="1">
    <source>
        <dbReference type="ARBA" id="ARBA00013094"/>
    </source>
</evidence>
<name>A0AA88XX75_PINIB</name>
<comment type="catalytic activity">
    <reaction evidence="4">
        <text>[protein]-disulfide + 2 glutathione = [protein]-dithiol + glutathione disulfide</text>
        <dbReference type="Rhea" id="RHEA:21064"/>
        <dbReference type="Rhea" id="RHEA-COMP:10593"/>
        <dbReference type="Rhea" id="RHEA-COMP:10594"/>
        <dbReference type="ChEBI" id="CHEBI:29950"/>
        <dbReference type="ChEBI" id="CHEBI:50058"/>
        <dbReference type="ChEBI" id="CHEBI:57925"/>
        <dbReference type="ChEBI" id="CHEBI:58297"/>
        <dbReference type="EC" id="1.8.4.2"/>
    </reaction>
    <physiologicalReaction direction="right-to-left" evidence="4">
        <dbReference type="Rhea" id="RHEA:21066"/>
    </physiologicalReaction>
</comment>
<evidence type="ECO:0000256" key="2">
    <source>
        <dbReference type="ARBA" id="ARBA00016955"/>
    </source>
</evidence>
<feature type="chain" id="PRO_5041680376" description="Thioredoxin domain-containing protein 12" evidence="5">
    <location>
        <begin position="24"/>
        <end position="254"/>
    </location>
</feature>
<dbReference type="AlphaFoldDB" id="A0AA88XX75"/>
<dbReference type="PROSITE" id="PS00194">
    <property type="entry name" value="THIOREDOXIN_1"/>
    <property type="match status" value="1"/>
</dbReference>
<evidence type="ECO:0000256" key="5">
    <source>
        <dbReference type="SAM" id="SignalP"/>
    </source>
</evidence>
<sequence>MAEKVDVLTSLVLFLVFLSCTLANELAKGWGDHIDWKTLDDGMYLSKEQNKPLMLVIHKSWCGACKALKPKFAESEKIKELSQHFIMVNAGDDDEPRDDQYTPDGGYIPRVLFLDPEGKVRKEYYNVDGNANYKYYYPMTEHIEKSMMKVMEEMSVPVAKNLDAVVWRLLVRLSHYFVFWFGDDCFRSRVTNLCFGLETAGEVESQLCVLVWGLAGLGRVTTLCFGLETAGEVESQRFGLETAGEVESQLCVLV</sequence>
<dbReference type="GO" id="GO:0019153">
    <property type="term" value="F:protein-disulfide reductase (glutathione) activity"/>
    <property type="evidence" value="ECO:0007669"/>
    <property type="project" value="UniProtKB-EC"/>
</dbReference>
<protein>
    <recommendedName>
        <fullName evidence="2">Thioredoxin domain-containing protein 12</fullName>
        <ecNumber evidence="1">1.8.4.2</ecNumber>
    </recommendedName>
</protein>
<dbReference type="CDD" id="cd02959">
    <property type="entry name" value="ERp19"/>
    <property type="match status" value="1"/>
</dbReference>
<dbReference type="InterPro" id="IPR037462">
    <property type="entry name" value="ERp19"/>
</dbReference>
<reference evidence="7" key="1">
    <citation type="submission" date="2019-08" db="EMBL/GenBank/DDBJ databases">
        <title>The improved chromosome-level genome for the pearl oyster Pinctada fucata martensii using PacBio sequencing and Hi-C.</title>
        <authorList>
            <person name="Zheng Z."/>
        </authorList>
    </citation>
    <scope>NUCLEOTIDE SEQUENCE</scope>
    <source>
        <strain evidence="7">ZZ-2019</strain>
        <tissue evidence="7">Adductor muscle</tissue>
    </source>
</reference>
<dbReference type="EC" id="1.8.4.2" evidence="1"/>
<dbReference type="Gene3D" id="3.40.30.10">
    <property type="entry name" value="Glutaredoxin"/>
    <property type="match status" value="1"/>
</dbReference>
<dbReference type="InterPro" id="IPR036249">
    <property type="entry name" value="Thioredoxin-like_sf"/>
</dbReference>
<dbReference type="GO" id="GO:0005783">
    <property type="term" value="C:endoplasmic reticulum"/>
    <property type="evidence" value="ECO:0007669"/>
    <property type="project" value="TreeGrafter"/>
</dbReference>
<dbReference type="PROSITE" id="PS51352">
    <property type="entry name" value="THIOREDOXIN_2"/>
    <property type="match status" value="1"/>
</dbReference>
<dbReference type="PANTHER" id="PTHR15337:SF11">
    <property type="entry name" value="THIOREDOXIN DOMAIN-CONTAINING PROTEIN"/>
    <property type="match status" value="1"/>
</dbReference>
<keyword evidence="8" id="KW-1185">Reference proteome</keyword>
<dbReference type="EMBL" id="VSWD01000010">
    <property type="protein sequence ID" value="KAK3089631.1"/>
    <property type="molecule type" value="Genomic_DNA"/>
</dbReference>
<organism evidence="7 8">
    <name type="scientific">Pinctada imbricata</name>
    <name type="common">Atlantic pearl-oyster</name>
    <name type="synonym">Pinctada martensii</name>
    <dbReference type="NCBI Taxonomy" id="66713"/>
    <lineage>
        <taxon>Eukaryota</taxon>
        <taxon>Metazoa</taxon>
        <taxon>Spiralia</taxon>
        <taxon>Lophotrochozoa</taxon>
        <taxon>Mollusca</taxon>
        <taxon>Bivalvia</taxon>
        <taxon>Autobranchia</taxon>
        <taxon>Pteriomorphia</taxon>
        <taxon>Pterioida</taxon>
        <taxon>Pterioidea</taxon>
        <taxon>Pteriidae</taxon>
        <taxon>Pinctada</taxon>
    </lineage>
</organism>
<evidence type="ECO:0000256" key="3">
    <source>
        <dbReference type="ARBA" id="ARBA00022729"/>
    </source>
</evidence>
<keyword evidence="3 5" id="KW-0732">Signal</keyword>
<comment type="caution">
    <text evidence="7">The sequence shown here is derived from an EMBL/GenBank/DDBJ whole genome shotgun (WGS) entry which is preliminary data.</text>
</comment>
<dbReference type="PROSITE" id="PS51257">
    <property type="entry name" value="PROKAR_LIPOPROTEIN"/>
    <property type="match status" value="1"/>
</dbReference>